<protein>
    <submittedName>
        <fullName evidence="2">FAD-dependent oxidoreductase</fullName>
    </submittedName>
</protein>
<organism evidence="2 3">
    <name type="scientific">Rhodocytophaga rosea</name>
    <dbReference type="NCBI Taxonomy" id="2704465"/>
    <lineage>
        <taxon>Bacteria</taxon>
        <taxon>Pseudomonadati</taxon>
        <taxon>Bacteroidota</taxon>
        <taxon>Cytophagia</taxon>
        <taxon>Cytophagales</taxon>
        <taxon>Rhodocytophagaceae</taxon>
        <taxon>Rhodocytophaga</taxon>
    </lineage>
</organism>
<dbReference type="AlphaFoldDB" id="A0A6C0GEU3"/>
<name>A0A6C0GEU3_9BACT</name>
<dbReference type="KEGG" id="rhoz:GXP67_06515"/>
<dbReference type="Pfam" id="PF01593">
    <property type="entry name" value="Amino_oxidase"/>
    <property type="match status" value="1"/>
</dbReference>
<dbReference type="RefSeq" id="WP_162442395.1">
    <property type="nucleotide sequence ID" value="NZ_CP048222.1"/>
</dbReference>
<dbReference type="InterPro" id="IPR002937">
    <property type="entry name" value="Amino_oxidase"/>
</dbReference>
<dbReference type="Gene3D" id="3.50.50.60">
    <property type="entry name" value="FAD/NAD(P)-binding domain"/>
    <property type="match status" value="1"/>
</dbReference>
<proteinExistence type="predicted"/>
<dbReference type="Proteomes" id="UP000480178">
    <property type="component" value="Chromosome"/>
</dbReference>
<gene>
    <name evidence="2" type="ORF">GXP67_06515</name>
</gene>
<evidence type="ECO:0000259" key="1">
    <source>
        <dbReference type="Pfam" id="PF01593"/>
    </source>
</evidence>
<evidence type="ECO:0000313" key="2">
    <source>
        <dbReference type="EMBL" id="QHT66334.1"/>
    </source>
</evidence>
<evidence type="ECO:0000313" key="3">
    <source>
        <dbReference type="Proteomes" id="UP000480178"/>
    </source>
</evidence>
<dbReference type="EMBL" id="CP048222">
    <property type="protein sequence ID" value="QHT66334.1"/>
    <property type="molecule type" value="Genomic_DNA"/>
</dbReference>
<dbReference type="PANTHER" id="PTHR42841">
    <property type="entry name" value="AMINE OXIDASE"/>
    <property type="match status" value="1"/>
</dbReference>
<sequence>MESYPVVIIGAGVAGLTCAHYLHKKQIPFILIESSADVGGRIWTDKIDGFLLDKGFQVFLTSYPEAKHILNYDSLDLKAFRSGAIIRQNKRFVKLVNPLKEPFLAFSALFSPVGSLPDKFRILQLTQELKDLQEDEIFAQKATSTLDFLKSYGWSEKMIDSFFKPFFGGVFLERELNTSSNFFRFVFKQFAASDAVLPAGGIQEIPRQLAASLPANSIRTNTPVKHINGSTVELISGEQIQARNLVVAVDELASAGLLGNKIQPVFNATSCIYFSANRSPLDTDMLVINSEEQGLINNLCVPSDIAPAYAPSGKALISVSIVKKHSFTEAQLVEKVKEELVAWYGNEVLSWQHLKTYSLPQALPAFPASEPAKKNLKWNDTTFICGDYMAYPSLNGAMATGRQVAESIAASGR</sequence>
<dbReference type="InterPro" id="IPR036188">
    <property type="entry name" value="FAD/NAD-bd_sf"/>
</dbReference>
<reference evidence="2 3" key="1">
    <citation type="submission" date="2020-01" db="EMBL/GenBank/DDBJ databases">
        <authorList>
            <person name="Kim M.K."/>
        </authorList>
    </citation>
    <scope>NUCLEOTIDE SEQUENCE [LARGE SCALE GENOMIC DNA]</scope>
    <source>
        <strain evidence="2 3">172606-1</strain>
    </source>
</reference>
<accession>A0A6C0GEU3</accession>
<keyword evidence="3" id="KW-1185">Reference proteome</keyword>
<feature type="domain" description="Amine oxidase" evidence="1">
    <location>
        <begin position="13"/>
        <end position="408"/>
    </location>
</feature>
<dbReference type="SUPFAM" id="SSF51905">
    <property type="entry name" value="FAD/NAD(P)-binding domain"/>
    <property type="match status" value="1"/>
</dbReference>
<dbReference type="GO" id="GO:0016491">
    <property type="term" value="F:oxidoreductase activity"/>
    <property type="evidence" value="ECO:0007669"/>
    <property type="project" value="InterPro"/>
</dbReference>